<dbReference type="InterPro" id="IPR003594">
    <property type="entry name" value="HATPase_dom"/>
</dbReference>
<evidence type="ECO:0000256" key="1">
    <source>
        <dbReference type="ARBA" id="ARBA00000085"/>
    </source>
</evidence>
<dbReference type="InterPro" id="IPR004358">
    <property type="entry name" value="Sig_transdc_His_kin-like_C"/>
</dbReference>
<dbReference type="InterPro" id="IPR036097">
    <property type="entry name" value="HisK_dim/P_sf"/>
</dbReference>
<gene>
    <name evidence="6" type="ORF">HUK38_03360</name>
</gene>
<feature type="domain" description="Histidine kinase" evidence="5">
    <location>
        <begin position="329"/>
        <end position="542"/>
    </location>
</feature>
<dbReference type="SMART" id="SM00388">
    <property type="entry name" value="HisKA"/>
    <property type="match status" value="1"/>
</dbReference>
<keyword evidence="6" id="KW-0808">Transferase</keyword>
<reference evidence="6 7" key="1">
    <citation type="journal article" date="2020" name="Arch. Microbiol.">
        <title>The genome sequence of the giant phototrophic gammaproteobacterium Thiospirillum jenense gives insight into its physiological properties and phylogenetic relationships.</title>
        <authorList>
            <person name="Imhoff J.F."/>
            <person name="Meyer T.E."/>
            <person name="Kyndt J.A."/>
        </authorList>
    </citation>
    <scope>NUCLEOTIDE SEQUENCE [LARGE SCALE GENOMIC DNA]</scope>
    <source>
        <strain evidence="6 7">DSM 216</strain>
    </source>
</reference>
<dbReference type="PRINTS" id="PR00344">
    <property type="entry name" value="BCTRLSENSOR"/>
</dbReference>
<dbReference type="Pfam" id="PF25323">
    <property type="entry name" value="6TM_PilS"/>
    <property type="match status" value="1"/>
</dbReference>
<dbReference type="InterPro" id="IPR003661">
    <property type="entry name" value="HisK_dim/P_dom"/>
</dbReference>
<comment type="catalytic activity">
    <reaction evidence="1">
        <text>ATP + protein L-histidine = ADP + protein N-phospho-L-histidine.</text>
        <dbReference type="EC" id="2.7.13.3"/>
    </reaction>
</comment>
<feature type="transmembrane region" description="Helical" evidence="4">
    <location>
        <begin position="25"/>
        <end position="45"/>
    </location>
</feature>
<evidence type="ECO:0000256" key="2">
    <source>
        <dbReference type="ARBA" id="ARBA00012438"/>
    </source>
</evidence>
<dbReference type="SUPFAM" id="SSF55874">
    <property type="entry name" value="ATPase domain of HSP90 chaperone/DNA topoisomerase II/histidine kinase"/>
    <property type="match status" value="1"/>
</dbReference>
<dbReference type="Gene3D" id="3.30.450.20">
    <property type="entry name" value="PAS domain"/>
    <property type="match status" value="1"/>
</dbReference>
<dbReference type="GO" id="GO:0000155">
    <property type="term" value="F:phosphorelay sensor kinase activity"/>
    <property type="evidence" value="ECO:0007669"/>
    <property type="project" value="InterPro"/>
</dbReference>
<dbReference type="Proteomes" id="UP000548632">
    <property type="component" value="Unassembled WGS sequence"/>
</dbReference>
<dbReference type="PANTHER" id="PTHR43065:SF52">
    <property type="entry name" value="SENSOR PROTEIN KINASE PILS"/>
    <property type="match status" value="1"/>
</dbReference>
<dbReference type="AlphaFoldDB" id="A0A839HE28"/>
<protein>
    <recommendedName>
        <fullName evidence="2">histidine kinase</fullName>
        <ecNumber evidence="2">2.7.13.3</ecNumber>
    </recommendedName>
</protein>
<evidence type="ECO:0000256" key="3">
    <source>
        <dbReference type="ARBA" id="ARBA00022553"/>
    </source>
</evidence>
<feature type="transmembrane region" description="Helical" evidence="4">
    <location>
        <begin position="166"/>
        <end position="187"/>
    </location>
</feature>
<accession>A0A839HE28</accession>
<dbReference type="EC" id="2.7.13.3" evidence="2"/>
<evidence type="ECO:0000259" key="5">
    <source>
        <dbReference type="PROSITE" id="PS50109"/>
    </source>
</evidence>
<name>A0A839HE28_9GAMM</name>
<keyword evidence="6" id="KW-0418">Kinase</keyword>
<dbReference type="EMBL" id="JABVCQ010000005">
    <property type="protein sequence ID" value="MBB1125269.1"/>
    <property type="molecule type" value="Genomic_DNA"/>
</dbReference>
<organism evidence="6 7">
    <name type="scientific">Thiospirillum jenense</name>
    <dbReference type="NCBI Taxonomy" id="1653858"/>
    <lineage>
        <taxon>Bacteria</taxon>
        <taxon>Pseudomonadati</taxon>
        <taxon>Pseudomonadota</taxon>
        <taxon>Gammaproteobacteria</taxon>
        <taxon>Chromatiales</taxon>
        <taxon>Chromatiaceae</taxon>
        <taxon>Thiospirillum</taxon>
    </lineage>
</organism>
<evidence type="ECO:0000313" key="6">
    <source>
        <dbReference type="EMBL" id="MBB1125269.1"/>
    </source>
</evidence>
<dbReference type="InterPro" id="IPR036890">
    <property type="entry name" value="HATPase_C_sf"/>
</dbReference>
<evidence type="ECO:0000313" key="7">
    <source>
        <dbReference type="Proteomes" id="UP000548632"/>
    </source>
</evidence>
<dbReference type="SUPFAM" id="SSF47384">
    <property type="entry name" value="Homodimeric domain of signal transducing histidine kinase"/>
    <property type="match status" value="1"/>
</dbReference>
<dbReference type="Pfam" id="PF02518">
    <property type="entry name" value="HATPase_c"/>
    <property type="match status" value="1"/>
</dbReference>
<dbReference type="Pfam" id="PF00512">
    <property type="entry name" value="HisKA"/>
    <property type="match status" value="1"/>
</dbReference>
<sequence length="544" mass="60016">MSIMRESPTKLPDPELAAVAPRDPLTWLFAYRLILILILILMFSYPDHAPWLASSASNDPRHARLLLALQAQSVLIGGLFLMLRWPKREHQIEIAVFLDILLYTLLMHLSGGVSTGLGLILAMVVAAGALTMQGRLSLLFAAFATLAVIAQQVYTELYATSTTGTSTQAGLLGMTYFAVALLAHVLARRLRATEYLATRRQLDLADLSKLNDYIIQNMTMGVLVINAQRGILLLNHAARRLLNQPQLRIGEQLAAVAPALDDWLAQHTLDASRRKRTVLLLAEQELHISAHSLRDFHSSGVLLFLRDQRELIRQAQNIKLASLGRLTASIAHNIRNPLSAVTHASQLLAEAPGLVDDDLHLLDIIRRNARRIDETVTSVLELSRRDPSQPQVFDLNGWLTEFSSEYRACTAAAQQDCVHLELSPDRVMVAVDPRHFRQILSNLCDNAFKHGRRADHQAQVTLRVTRLADGDAVQLTVTDNGPGIAAAHLATLFDPFFTTSSSGTGLGLYAARELAQANGMELEYIAVPDAGAQFRLTFQSNQDN</sequence>
<feature type="transmembrane region" description="Helical" evidence="4">
    <location>
        <begin position="105"/>
        <end position="129"/>
    </location>
</feature>
<dbReference type="InterPro" id="IPR005467">
    <property type="entry name" value="His_kinase_dom"/>
</dbReference>
<dbReference type="PROSITE" id="PS50109">
    <property type="entry name" value="HIS_KIN"/>
    <property type="match status" value="1"/>
</dbReference>
<keyword evidence="3" id="KW-0597">Phosphoprotein</keyword>
<keyword evidence="4" id="KW-1133">Transmembrane helix</keyword>
<dbReference type="Gene3D" id="1.10.287.130">
    <property type="match status" value="1"/>
</dbReference>
<dbReference type="Gene3D" id="3.30.565.10">
    <property type="entry name" value="Histidine kinase-like ATPase, C-terminal domain"/>
    <property type="match status" value="1"/>
</dbReference>
<dbReference type="CDD" id="cd00082">
    <property type="entry name" value="HisKA"/>
    <property type="match status" value="1"/>
</dbReference>
<keyword evidence="4" id="KW-0812">Transmembrane</keyword>
<keyword evidence="4" id="KW-0472">Membrane</keyword>
<keyword evidence="7" id="KW-1185">Reference proteome</keyword>
<dbReference type="PANTHER" id="PTHR43065">
    <property type="entry name" value="SENSOR HISTIDINE KINASE"/>
    <property type="match status" value="1"/>
</dbReference>
<proteinExistence type="predicted"/>
<evidence type="ECO:0000256" key="4">
    <source>
        <dbReference type="SAM" id="Phobius"/>
    </source>
</evidence>
<feature type="transmembrane region" description="Helical" evidence="4">
    <location>
        <begin position="136"/>
        <end position="154"/>
    </location>
</feature>
<dbReference type="SMART" id="SM00387">
    <property type="entry name" value="HATPase_c"/>
    <property type="match status" value="1"/>
</dbReference>
<comment type="caution">
    <text evidence="6">The sequence shown here is derived from an EMBL/GenBank/DDBJ whole genome shotgun (WGS) entry which is preliminary data.</text>
</comment>